<dbReference type="Proteomes" id="UP000839746">
    <property type="component" value="Unassembled WGS sequence"/>
</dbReference>
<protein>
    <submittedName>
        <fullName evidence="2">Uncharacterized protein</fullName>
    </submittedName>
</protein>
<evidence type="ECO:0000256" key="1">
    <source>
        <dbReference type="SAM" id="Phobius"/>
    </source>
</evidence>
<reference evidence="2" key="1">
    <citation type="submission" date="2019-07" db="EMBL/GenBank/DDBJ databases">
        <authorList>
            <person name="Ashton P.M."/>
            <person name="Dallman T."/>
            <person name="Nair S."/>
            <person name="De Pinna E."/>
            <person name="Peters T."/>
            <person name="Grant K."/>
        </authorList>
    </citation>
    <scope>NUCLEOTIDE SEQUENCE [LARGE SCALE GENOMIC DNA]</scope>
    <source>
        <strain evidence="2">107213</strain>
    </source>
</reference>
<organism evidence="2">
    <name type="scientific">Salmonella enterica subsp. salamae</name>
    <dbReference type="NCBI Taxonomy" id="59202"/>
    <lineage>
        <taxon>Bacteria</taxon>
        <taxon>Pseudomonadati</taxon>
        <taxon>Pseudomonadota</taxon>
        <taxon>Gammaproteobacteria</taxon>
        <taxon>Enterobacterales</taxon>
        <taxon>Enterobacteriaceae</taxon>
        <taxon>Salmonella</taxon>
    </lineage>
</organism>
<name>A0A5Y2RXP6_SALER</name>
<sequence>MPVRLNTIPGPKMYPVSPSYIKWGSMLVLLLTVGVAITSLFASDELVKNSQYFWCMACGIPVLIWLLLVAIRWLVFITYQIQADAWNQRREEVILQETRRGRRALQILHVSLLVAIERDEEEDLLDAFLNREQMLNARFVPKSNNWVRHSMVPVLIGENVSCRLSRILLQQFIEIKQQLELLSENFHIKVLLDIHTPLSEAEIIAIWQDEWQKNGLPKAHPFSTSEPGLANVDDWLDNHIQEKAVLLVSSVYLEPENLATTAESACVLLLANRLTQDELIPRALLHRPERITTIEAIATGVEQALDWVPLYPEAISGTWGAELNTEQRAVLLSLNQPFCQERTLYDLDTFLGRSGPVAPWLSTAIAALAAIYSQHPQLTFSGVPNKDHLWATVVSPYVIPLEHK</sequence>
<feature type="transmembrane region" description="Helical" evidence="1">
    <location>
        <begin position="20"/>
        <end position="41"/>
    </location>
</feature>
<comment type="caution">
    <text evidence="2">The sequence shown here is derived from an EMBL/GenBank/DDBJ whole genome shotgun (WGS) entry which is preliminary data.</text>
</comment>
<dbReference type="EMBL" id="AAILSQ010000004">
    <property type="protein sequence ID" value="ECF6050699.1"/>
    <property type="molecule type" value="Genomic_DNA"/>
</dbReference>
<dbReference type="AlphaFoldDB" id="A0A5Y2RXP6"/>
<gene>
    <name evidence="2" type="ORF">FNN84_05705</name>
</gene>
<keyword evidence="1" id="KW-0472">Membrane</keyword>
<keyword evidence="1" id="KW-0812">Transmembrane</keyword>
<keyword evidence="1" id="KW-1133">Transmembrane helix</keyword>
<proteinExistence type="predicted"/>
<accession>A0A5Y2RXP6</accession>
<feature type="transmembrane region" description="Helical" evidence="1">
    <location>
        <begin position="53"/>
        <end position="75"/>
    </location>
</feature>
<evidence type="ECO:0000313" key="2">
    <source>
        <dbReference type="EMBL" id="ECF6050699.1"/>
    </source>
</evidence>